<feature type="compositionally biased region" description="Polar residues" evidence="1">
    <location>
        <begin position="1563"/>
        <end position="1580"/>
    </location>
</feature>
<dbReference type="EMBL" id="KZ819190">
    <property type="protein sequence ID" value="PWZ01367.1"/>
    <property type="molecule type" value="Genomic_DNA"/>
</dbReference>
<feature type="compositionally biased region" description="Polar residues" evidence="1">
    <location>
        <begin position="1686"/>
        <end position="1703"/>
    </location>
</feature>
<feature type="compositionally biased region" description="Polar residues" evidence="1">
    <location>
        <begin position="1268"/>
        <end position="1291"/>
    </location>
</feature>
<protein>
    <submittedName>
        <fullName evidence="2">Uncharacterized protein</fullName>
    </submittedName>
</protein>
<feature type="region of interest" description="Disordered" evidence="1">
    <location>
        <begin position="1395"/>
        <end position="1529"/>
    </location>
</feature>
<feature type="compositionally biased region" description="Polar residues" evidence="1">
    <location>
        <begin position="376"/>
        <end position="386"/>
    </location>
</feature>
<feature type="non-terminal residue" evidence="2">
    <location>
        <position position="1"/>
    </location>
</feature>
<feature type="compositionally biased region" description="Basic and acidic residues" evidence="1">
    <location>
        <begin position="350"/>
        <end position="364"/>
    </location>
</feature>
<proteinExistence type="predicted"/>
<feature type="compositionally biased region" description="Acidic residues" evidence="1">
    <location>
        <begin position="796"/>
        <end position="810"/>
    </location>
</feature>
<feature type="region of interest" description="Disordered" evidence="1">
    <location>
        <begin position="704"/>
        <end position="727"/>
    </location>
</feature>
<feature type="region of interest" description="Disordered" evidence="1">
    <location>
        <begin position="172"/>
        <end position="294"/>
    </location>
</feature>
<evidence type="ECO:0000256" key="1">
    <source>
        <dbReference type="SAM" id="MobiDB-lite"/>
    </source>
</evidence>
<feature type="compositionally biased region" description="Low complexity" evidence="1">
    <location>
        <begin position="1491"/>
        <end position="1503"/>
    </location>
</feature>
<feature type="region of interest" description="Disordered" evidence="1">
    <location>
        <begin position="795"/>
        <end position="887"/>
    </location>
</feature>
<feature type="compositionally biased region" description="Polar residues" evidence="1">
    <location>
        <begin position="27"/>
        <end position="60"/>
    </location>
</feature>
<feature type="region of interest" description="Disordered" evidence="1">
    <location>
        <begin position="1215"/>
        <end position="1248"/>
    </location>
</feature>
<feature type="compositionally biased region" description="Polar residues" evidence="1">
    <location>
        <begin position="621"/>
        <end position="642"/>
    </location>
</feature>
<reference evidence="2 3" key="1">
    <citation type="journal article" date="2018" name="Mol. Biol. Evol.">
        <title>Broad Genomic Sampling Reveals a Smut Pathogenic Ancestry of the Fungal Clade Ustilaginomycotina.</title>
        <authorList>
            <person name="Kijpornyongpan T."/>
            <person name="Mondo S.J."/>
            <person name="Barry K."/>
            <person name="Sandor L."/>
            <person name="Lee J."/>
            <person name="Lipzen A."/>
            <person name="Pangilinan J."/>
            <person name="LaButti K."/>
            <person name="Hainaut M."/>
            <person name="Henrissat B."/>
            <person name="Grigoriev I.V."/>
            <person name="Spatafora J.W."/>
            <person name="Aime M.C."/>
        </authorList>
    </citation>
    <scope>NUCLEOTIDE SEQUENCE [LARGE SCALE GENOMIC DNA]</scope>
    <source>
        <strain evidence="2 3">MCA 3645</strain>
    </source>
</reference>
<evidence type="ECO:0000313" key="2">
    <source>
        <dbReference type="EMBL" id="PWZ01367.1"/>
    </source>
</evidence>
<organism evidence="2 3">
    <name type="scientific">Testicularia cyperi</name>
    <dbReference type="NCBI Taxonomy" id="1882483"/>
    <lineage>
        <taxon>Eukaryota</taxon>
        <taxon>Fungi</taxon>
        <taxon>Dikarya</taxon>
        <taxon>Basidiomycota</taxon>
        <taxon>Ustilaginomycotina</taxon>
        <taxon>Ustilaginomycetes</taxon>
        <taxon>Ustilaginales</taxon>
        <taxon>Anthracoideaceae</taxon>
        <taxon>Testicularia</taxon>
    </lineage>
</organism>
<feature type="compositionally biased region" description="Low complexity" evidence="1">
    <location>
        <begin position="314"/>
        <end position="328"/>
    </location>
</feature>
<dbReference type="Proteomes" id="UP000246740">
    <property type="component" value="Unassembled WGS sequence"/>
</dbReference>
<feature type="region of interest" description="Disordered" evidence="1">
    <location>
        <begin position="1551"/>
        <end position="1619"/>
    </location>
</feature>
<evidence type="ECO:0000313" key="3">
    <source>
        <dbReference type="Proteomes" id="UP000246740"/>
    </source>
</evidence>
<feature type="compositionally biased region" description="Basic and acidic residues" evidence="1">
    <location>
        <begin position="811"/>
        <end position="826"/>
    </location>
</feature>
<feature type="region of interest" description="Disordered" evidence="1">
    <location>
        <begin position="1268"/>
        <end position="1297"/>
    </location>
</feature>
<feature type="compositionally biased region" description="Low complexity" evidence="1">
    <location>
        <begin position="104"/>
        <end position="121"/>
    </location>
</feature>
<accession>A0A317XSY7</accession>
<dbReference type="InParanoid" id="A0A317XSY7"/>
<feature type="region of interest" description="Disordered" evidence="1">
    <location>
        <begin position="1095"/>
        <end position="1193"/>
    </location>
</feature>
<feature type="compositionally biased region" description="Low complexity" evidence="1">
    <location>
        <begin position="424"/>
        <end position="437"/>
    </location>
</feature>
<dbReference type="OrthoDB" id="3363191at2759"/>
<feature type="region of interest" description="Disordered" evidence="1">
    <location>
        <begin position="526"/>
        <end position="658"/>
    </location>
</feature>
<gene>
    <name evidence="2" type="ORF">BCV70DRAFT_158492</name>
</gene>
<feature type="region of interest" description="Disordered" evidence="1">
    <location>
        <begin position="1637"/>
        <end position="1748"/>
    </location>
</feature>
<sequence length="1748" mass="187233">QPDSGSEATNTPGSELASVHMCRTASDPVTSSIRMNRSPSDQTHSVNQLESSSQDSQAPSATILRKGGEQLGQYLRGHFSPASAPHLELPEDDAEASTAHQLESGAGSSVSDQAGSSQSRSPAVAGVSRNNLVLANDNRPISDFLQSISSVDESLGSASSPIMKLQAAGVTDPSLRDFPANDGTDGSFEAAPAPSRQRTDSRPAITPSGTSRAISSPAHMPLPLALQDDRPTVRRGLGQRAETELAPKSSHPRPFAFPSASSGQFGDTSFSSTSPHERAANLQGPTPKGKNGAGSFIRRLIRRASLKSKSQSVSNNPPWMSPPSNRNSASLPSELGLDKGSVNTSPSKTDSVRSRQSVGKDSRSRNSFSRPRKSQDGSSIKQSRTASIFAPFRARDPPRRRRSSFGNNGPLLPDDPPRLPPDGFPASSSTPFFASVFDQPMATSSSGHGREDEELLESPPPAARDQLQSDRIVNGEQDSAATDDADATYRPLSQVTVNTDNSVGMGLALSSRNGFDFQDSLGLNELAASGRQRSEPAGTEAARSGRSQPTDDYGAMDAADNDQQRQKRPQVSIPRIWQGVEPVESSTHDVPVPDSYEDGRSEEDFDATPPEYGTMPANRYDTATTVGSFRTAASSLDSPHSTSTRRQRPGSKGSKVSLRTLDTPLARHFDTGNRQDSPLVELITNLDRRVSLPSTADTVYQDARTASPSSEYLDDDDDVRPAIAAGPSPMIDDYVDFDFDYGVDSDYDYDVTALRGLALENAEPRDSQSALIETISSSHHHPALDEMRSPTIQESIQDDDEDDDEDDDGPSEAHMDEEIRWHKRDTFGGFEPVTGGSWPIDKTASKMTTEPSQSQYSQHSRFSRTSGLGEKEDDEGNHATRELDDDDEAMIVPEVKVAEIEGHLAAVEAALQDNRQEGSFDPTSLRQRMSDIPFLHANMSSASVLSREPSQFSSSYLHPANASNGDVSMPGAWGGDHLQPHGPEDVSRITLAPESHEALADAVRSVRRAISSSQLLEQAEATKMEAVRSVDTLGTESSSLADPDQTAATLNIGEMSMISEATPARAAKRRQEGMRDIEAAYGRMLALVQSSAIGVTPSPQLKPEDSRPGTVAPNRPSKHGQGPLSPGLRQTYLGSPLAKASTKTDEPLHQQHSSKRNTIDGFPVSSQSSAGPRTRSRGLSVGDARTSTSLSGLMGMPLDANIQLLRQGSLSSEASTLEAARNEPIEASRKRHSSDARSNASRYSQVLSREHMPSSLLELEGYRKRFSSDNNTLGRTSSGAGHTSPSATAKTLGTPRSFATSVSQQSFANILRRHDLEKESLLDSLERARSESVDLHTRNESLTSDLHAEVTRVLELERELERRDAREMSLIGQIHELENRLMELRYLDDRLKEADRSMSSEEGEGSIMDTEPPAALSQSYSSRTDPWVKAHGRGAPKPKASSTVDAPAVGTGSDETAMPHSKSDSGVRARPISLVNGPSGLTREERASDVSSPLPAPRSSSLLRHPRSSTRGSLAPTLSPSASSTGLPAAAPAIGTSLEEGDWSLADEEEPHLDDDLLDERPLQTSADSKSSMYDTSTVASRKRRYDQPDEPMSTSTSSNTAKATASLGRAQTSGLPRLSSATNSVIDSRLIFPDMGTGNISIASSTPSSTRSVSSRLPRLGLKPSTRYNSATAASSSARNVSSATDRSAASTLSSVFSNSSAMAPPSLGSLASGNNTMEEEIQAELARLGNPQPFMRYYSPPRGKLA</sequence>
<feature type="compositionally biased region" description="Polar residues" evidence="1">
    <location>
        <begin position="845"/>
        <end position="866"/>
    </location>
</feature>
<feature type="region of interest" description="Disordered" evidence="1">
    <location>
        <begin position="306"/>
        <end position="493"/>
    </location>
</feature>
<feature type="compositionally biased region" description="Polar residues" evidence="1">
    <location>
        <begin position="259"/>
        <end position="274"/>
    </location>
</feature>
<feature type="region of interest" description="Disordered" evidence="1">
    <location>
        <begin position="1"/>
        <end position="129"/>
    </location>
</feature>
<feature type="compositionally biased region" description="Polar residues" evidence="1">
    <location>
        <begin position="1"/>
        <end position="13"/>
    </location>
</feature>
<feature type="compositionally biased region" description="Polar residues" evidence="1">
    <location>
        <begin position="1236"/>
        <end position="1247"/>
    </location>
</feature>
<feature type="compositionally biased region" description="Low complexity" evidence="1">
    <location>
        <begin position="1594"/>
        <end position="1607"/>
    </location>
</feature>
<feature type="compositionally biased region" description="Low complexity" evidence="1">
    <location>
        <begin position="1645"/>
        <end position="1685"/>
    </location>
</feature>
<name>A0A317XSY7_9BASI</name>
<feature type="compositionally biased region" description="Low complexity" evidence="1">
    <location>
        <begin position="1512"/>
        <end position="1529"/>
    </location>
</feature>
<keyword evidence="3" id="KW-1185">Reference proteome</keyword>
<feature type="region of interest" description="Disordered" evidence="1">
    <location>
        <begin position="967"/>
        <end position="986"/>
    </location>
</feature>
<dbReference type="STRING" id="1882483.A0A317XSY7"/>
<feature type="compositionally biased region" description="Polar residues" evidence="1">
    <location>
        <begin position="1610"/>
        <end position="1619"/>
    </location>
</feature>